<dbReference type="EMBL" id="REGW02000023">
    <property type="protein sequence ID" value="KAE8279419.1"/>
    <property type="molecule type" value="Genomic_DNA"/>
</dbReference>
<feature type="compositionally biased region" description="Polar residues" evidence="1">
    <location>
        <begin position="382"/>
        <end position="396"/>
    </location>
</feature>
<dbReference type="Proteomes" id="UP000424527">
    <property type="component" value="Unassembled WGS sequence"/>
</dbReference>
<feature type="region of interest" description="Disordered" evidence="1">
    <location>
        <begin position="349"/>
        <end position="368"/>
    </location>
</feature>
<organism evidence="2 3">
    <name type="scientific">Larimichthys crocea</name>
    <name type="common">Large yellow croaker</name>
    <name type="synonym">Pseudosciaena crocea</name>
    <dbReference type="NCBI Taxonomy" id="215358"/>
    <lineage>
        <taxon>Eukaryota</taxon>
        <taxon>Metazoa</taxon>
        <taxon>Chordata</taxon>
        <taxon>Craniata</taxon>
        <taxon>Vertebrata</taxon>
        <taxon>Euteleostomi</taxon>
        <taxon>Actinopterygii</taxon>
        <taxon>Neopterygii</taxon>
        <taxon>Teleostei</taxon>
        <taxon>Neoteleostei</taxon>
        <taxon>Acanthomorphata</taxon>
        <taxon>Eupercaria</taxon>
        <taxon>Sciaenidae</taxon>
        <taxon>Larimichthys</taxon>
    </lineage>
</organism>
<feature type="compositionally biased region" description="Basic and acidic residues" evidence="1">
    <location>
        <begin position="637"/>
        <end position="665"/>
    </location>
</feature>
<evidence type="ECO:0000313" key="2">
    <source>
        <dbReference type="EMBL" id="KAE8279419.1"/>
    </source>
</evidence>
<gene>
    <name evidence="2" type="ORF">D5F01_LYC23008</name>
</gene>
<feature type="compositionally biased region" description="Low complexity" evidence="1">
    <location>
        <begin position="232"/>
        <end position="246"/>
    </location>
</feature>
<proteinExistence type="predicted"/>
<sequence>MFGSEVKRPGSWDSLPNIGATVTASQSFQSQASLSQLLPQVSQVNQSHVSVTQTSSIQVENQTKLSPPVNQILMPQTQTESCLPALHQHQPQSNTDVVSLPQNQSQVSLTQVENRTQSFLPANQTLVPQMQSEAPSSLQHQSQVQYPSPTVAEVQSSHPAPGASYPLTSQASVPVSASMQPHPHLHVHPAQPPHPSQVPHPSLSLSSSPTHPSNTQNQTEAPLPPTQQAQRQADSPAHPPSQQSHVPHPALHALLQSAHPPHPQSIPGAVPLQQLSQIYQDPLYPGFPQGEKGDIAPIPPMSSSKSGDDLPQDINILRFFFNLGIKAYSMPMFLPYFYLLPPQQAHTLHPKLPSRSPSPTPHYYLSSNAPTRHQEAYPHSQYPPTSASASVPSQYDHQVPLTEPSHPSEPSFNQAAYPVTQPPPNRMPAPGQWQQPQVPPPRNTSFPVEYPTPSPPYPLPPPLSQGYPPEELQVNQGLMEQRQPANGDTMPGQRPSRVTGPAAASLANANNNRTVVVPSVGLKKEPGDSLTKVVLLVDPPLNPNNPIHTPASPSPYDIISKTTIPVTTTPLVVTVATKTTSPSHQHVRPTGGIGDQPGELPDDLWHGRGSSVGCSTEDDWEEQAGFKPTTLTHRGTKKELQRREEERRRRGSRGHDPGRGSHREI</sequence>
<feature type="compositionally biased region" description="Pro residues" evidence="1">
    <location>
        <begin position="450"/>
        <end position="463"/>
    </location>
</feature>
<name>A0A6G0HJJ7_LARCR</name>
<feature type="region of interest" description="Disordered" evidence="1">
    <location>
        <begin position="373"/>
        <end position="470"/>
    </location>
</feature>
<evidence type="ECO:0000313" key="3">
    <source>
        <dbReference type="Proteomes" id="UP000424527"/>
    </source>
</evidence>
<feature type="compositionally biased region" description="Polar residues" evidence="1">
    <location>
        <begin position="129"/>
        <end position="158"/>
    </location>
</feature>
<feature type="region of interest" description="Disordered" evidence="1">
    <location>
        <begin position="482"/>
        <end position="507"/>
    </location>
</feature>
<accession>A0A6G0HJJ7</accession>
<feature type="compositionally biased region" description="Polar residues" evidence="1">
    <location>
        <begin position="214"/>
        <end position="231"/>
    </location>
</feature>
<dbReference type="AlphaFoldDB" id="A0A6G0HJJ7"/>
<reference evidence="2 3" key="1">
    <citation type="submission" date="2019-07" db="EMBL/GenBank/DDBJ databases">
        <title>Chromosome genome assembly for large yellow croaker.</title>
        <authorList>
            <person name="Xiao S."/>
        </authorList>
    </citation>
    <scope>NUCLEOTIDE SEQUENCE [LARGE SCALE GENOMIC DNA]</scope>
    <source>
        <strain evidence="2">JMULYC20181020</strain>
        <tissue evidence="2">Muscle</tissue>
    </source>
</reference>
<feature type="compositionally biased region" description="Low complexity" evidence="1">
    <location>
        <begin position="199"/>
        <end position="213"/>
    </location>
</feature>
<evidence type="ECO:0000256" key="1">
    <source>
        <dbReference type="SAM" id="MobiDB-lite"/>
    </source>
</evidence>
<comment type="caution">
    <text evidence="2">The sequence shown here is derived from an EMBL/GenBank/DDBJ whole genome shotgun (WGS) entry which is preliminary data.</text>
</comment>
<feature type="region of interest" description="Disordered" evidence="1">
    <location>
        <begin position="129"/>
        <end position="246"/>
    </location>
</feature>
<feature type="compositionally biased region" description="Polar residues" evidence="1">
    <location>
        <begin position="166"/>
        <end position="179"/>
    </location>
</feature>
<keyword evidence="3" id="KW-1185">Reference proteome</keyword>
<protein>
    <submittedName>
        <fullName evidence="2">OTU domain-containing protein 4</fullName>
    </submittedName>
</protein>
<feature type="region of interest" description="Disordered" evidence="1">
    <location>
        <begin position="281"/>
        <end position="309"/>
    </location>
</feature>
<feature type="region of interest" description="Disordered" evidence="1">
    <location>
        <begin position="577"/>
        <end position="665"/>
    </location>
</feature>